<comment type="caution">
    <text evidence="2">The sequence shown here is derived from an EMBL/GenBank/DDBJ whole genome shotgun (WGS) entry which is preliminary data.</text>
</comment>
<dbReference type="AlphaFoldDB" id="A0ABD3FKN0"/>
<sequence length="201" mass="23114">MPLSCRLLLLMFLAVLLASTRASGASIRETKLATENSRPDGSVPSKLLREGGAVRLLLSPSEEERMGVKEAVGWLWNAVKIRLKMKFWLYRGTTPEQVLEKLKVASKTDKNYKYYSRYYFRYYVKYPGKVPTNVPTKTVDEIMKARLQDWLDKNLSPPQVFKELGFSGTFASAQGHPKYKYFEQYSKMWSDLQVRISNGHA</sequence>
<proteinExistence type="predicted"/>
<accession>A0ABD3FKN0</accession>
<evidence type="ECO:0008006" key="4">
    <source>
        <dbReference type="Google" id="ProtNLM"/>
    </source>
</evidence>
<keyword evidence="1" id="KW-0732">Signal</keyword>
<evidence type="ECO:0000313" key="3">
    <source>
        <dbReference type="Proteomes" id="UP001632037"/>
    </source>
</evidence>
<evidence type="ECO:0000313" key="2">
    <source>
        <dbReference type="EMBL" id="KAL3666281.1"/>
    </source>
</evidence>
<organism evidence="2 3">
    <name type="scientific">Phytophthora oleae</name>
    <dbReference type="NCBI Taxonomy" id="2107226"/>
    <lineage>
        <taxon>Eukaryota</taxon>
        <taxon>Sar</taxon>
        <taxon>Stramenopiles</taxon>
        <taxon>Oomycota</taxon>
        <taxon>Peronosporomycetes</taxon>
        <taxon>Peronosporales</taxon>
        <taxon>Peronosporaceae</taxon>
        <taxon>Phytophthora</taxon>
    </lineage>
</organism>
<gene>
    <name evidence="2" type="ORF">V7S43_008532</name>
</gene>
<protein>
    <recommendedName>
        <fullName evidence="4">RxLR effector protein</fullName>
    </recommendedName>
</protein>
<dbReference type="Proteomes" id="UP001632037">
    <property type="component" value="Unassembled WGS sequence"/>
</dbReference>
<evidence type="ECO:0000256" key="1">
    <source>
        <dbReference type="SAM" id="SignalP"/>
    </source>
</evidence>
<reference evidence="2 3" key="1">
    <citation type="submission" date="2024-09" db="EMBL/GenBank/DDBJ databases">
        <title>Genome sequencing and assembly of Phytophthora oleae, isolate VK10A, causative agent of rot of olive drupes.</title>
        <authorList>
            <person name="Conti Taguali S."/>
            <person name="Riolo M."/>
            <person name="La Spada F."/>
            <person name="Cacciola S.O."/>
            <person name="Dionisio G."/>
        </authorList>
    </citation>
    <scope>NUCLEOTIDE SEQUENCE [LARGE SCALE GENOMIC DNA]</scope>
    <source>
        <strain evidence="2 3">VK10A</strain>
    </source>
</reference>
<feature type="signal peptide" evidence="1">
    <location>
        <begin position="1"/>
        <end position="24"/>
    </location>
</feature>
<keyword evidence="3" id="KW-1185">Reference proteome</keyword>
<dbReference type="EMBL" id="JBIMZQ010000017">
    <property type="protein sequence ID" value="KAL3666281.1"/>
    <property type="molecule type" value="Genomic_DNA"/>
</dbReference>
<feature type="chain" id="PRO_5044776250" description="RxLR effector protein" evidence="1">
    <location>
        <begin position="25"/>
        <end position="201"/>
    </location>
</feature>
<name>A0ABD3FKN0_9STRA</name>